<comment type="cofactor">
    <cofactor evidence="1">
        <name>Mg(2+)</name>
        <dbReference type="ChEBI" id="CHEBI:18420"/>
    </cofactor>
</comment>
<dbReference type="GO" id="GO:0016818">
    <property type="term" value="F:hydrolase activity, acting on acid anhydrides, in phosphorus-containing anhydrides"/>
    <property type="evidence" value="ECO:0007669"/>
    <property type="project" value="TreeGrafter"/>
</dbReference>
<dbReference type="Proteomes" id="UP000177913">
    <property type="component" value="Unassembled WGS sequence"/>
</dbReference>
<dbReference type="AlphaFoldDB" id="A0A1F7GY59"/>
<evidence type="ECO:0000256" key="2">
    <source>
        <dbReference type="ARBA" id="ARBA00005582"/>
    </source>
</evidence>
<evidence type="ECO:0000313" key="8">
    <source>
        <dbReference type="Proteomes" id="UP000177913"/>
    </source>
</evidence>
<evidence type="ECO:0000256" key="4">
    <source>
        <dbReference type="ARBA" id="ARBA00022801"/>
    </source>
</evidence>
<dbReference type="GO" id="GO:0046872">
    <property type="term" value="F:metal ion binding"/>
    <property type="evidence" value="ECO:0007669"/>
    <property type="project" value="UniProtKB-KW"/>
</dbReference>
<dbReference type="InterPro" id="IPR020084">
    <property type="entry name" value="NUDIX_hydrolase_CS"/>
</dbReference>
<evidence type="ECO:0000256" key="1">
    <source>
        <dbReference type="ARBA" id="ARBA00001946"/>
    </source>
</evidence>
<evidence type="ECO:0000256" key="5">
    <source>
        <dbReference type="ARBA" id="ARBA00022842"/>
    </source>
</evidence>
<dbReference type="Gene3D" id="3.90.79.10">
    <property type="entry name" value="Nucleoside Triphosphate Pyrophosphohydrolase"/>
    <property type="match status" value="1"/>
</dbReference>
<keyword evidence="4" id="KW-0378">Hydrolase</keyword>
<reference evidence="7 8" key="1">
    <citation type="journal article" date="2016" name="Nat. Commun.">
        <title>Thousands of microbial genomes shed light on interconnected biogeochemical processes in an aquifer system.</title>
        <authorList>
            <person name="Anantharaman K."/>
            <person name="Brown C.T."/>
            <person name="Hug L.A."/>
            <person name="Sharon I."/>
            <person name="Castelle C.J."/>
            <person name="Probst A.J."/>
            <person name="Thomas B.C."/>
            <person name="Singh A."/>
            <person name="Wilkins M.J."/>
            <person name="Karaoz U."/>
            <person name="Brodie E.L."/>
            <person name="Williams K.H."/>
            <person name="Hubbard S.S."/>
            <person name="Banfield J.F."/>
        </authorList>
    </citation>
    <scope>NUCLEOTIDE SEQUENCE [LARGE SCALE GENOMIC DNA]</scope>
</reference>
<dbReference type="SUPFAM" id="SSF55811">
    <property type="entry name" value="Nudix"/>
    <property type="match status" value="1"/>
</dbReference>
<evidence type="ECO:0000313" key="7">
    <source>
        <dbReference type="EMBL" id="OGK23452.1"/>
    </source>
</evidence>
<dbReference type="EMBL" id="MFZO01000047">
    <property type="protein sequence ID" value="OGK23452.1"/>
    <property type="molecule type" value="Genomic_DNA"/>
</dbReference>
<keyword evidence="3" id="KW-0479">Metal-binding</keyword>
<proteinExistence type="inferred from homology"/>
<comment type="caution">
    <text evidence="7">The sequence shown here is derived from an EMBL/GenBank/DDBJ whole genome shotgun (WGS) entry which is preliminary data.</text>
</comment>
<feature type="domain" description="Nudix hydrolase" evidence="6">
    <location>
        <begin position="63"/>
        <end position="193"/>
    </location>
</feature>
<name>A0A1F7GY59_9BACT</name>
<dbReference type="GO" id="GO:0005737">
    <property type="term" value="C:cytoplasm"/>
    <property type="evidence" value="ECO:0007669"/>
    <property type="project" value="TreeGrafter"/>
</dbReference>
<dbReference type="PANTHER" id="PTHR43758">
    <property type="entry name" value="7,8-DIHYDRO-8-OXOGUANINE TRIPHOSPHATASE"/>
    <property type="match status" value="1"/>
</dbReference>
<comment type="similarity">
    <text evidence="2">Belongs to the Nudix hydrolase family.</text>
</comment>
<dbReference type="PROSITE" id="PS51462">
    <property type="entry name" value="NUDIX"/>
    <property type="match status" value="1"/>
</dbReference>
<evidence type="ECO:0000256" key="3">
    <source>
        <dbReference type="ARBA" id="ARBA00022723"/>
    </source>
</evidence>
<accession>A0A1F7GY59</accession>
<dbReference type="Pfam" id="PF00293">
    <property type="entry name" value="NUDIX"/>
    <property type="match status" value="1"/>
</dbReference>
<keyword evidence="5" id="KW-0460">Magnesium</keyword>
<dbReference type="PANTHER" id="PTHR43758:SF8">
    <property type="entry name" value="8-OXO-DGTP DIPHOSPHATASE YTKD-RELATED"/>
    <property type="match status" value="1"/>
</dbReference>
<organism evidence="7 8">
    <name type="scientific">Candidatus Roizmanbacteria bacterium RIFCSPHIGHO2_02_FULL_38_11</name>
    <dbReference type="NCBI Taxonomy" id="1802039"/>
    <lineage>
        <taxon>Bacteria</taxon>
        <taxon>Candidatus Roizmaniibacteriota</taxon>
    </lineage>
</organism>
<dbReference type="InterPro" id="IPR015797">
    <property type="entry name" value="NUDIX_hydrolase-like_dom_sf"/>
</dbReference>
<sequence length="204" mass="23702">MPKAEREDGAASGVRALTALPLKFNPNFFVKSPLMKDEYVDIVDENNKVLYKTSKLDAHKKGLLHRTVISEVIDSKGRWLLFDPSDHKQDAGQYVSPIGGHVRSGETIEEGLKREAFEETGLKGFKFKFIGKKIFNRFVIGRQENHFFTVYEIYSDEKPVLSYETSDYKYFTRKEIKDKMRTNPKIFGGTFHFVYKHIYNEFNP</sequence>
<protein>
    <recommendedName>
        <fullName evidence="6">Nudix hydrolase domain-containing protein</fullName>
    </recommendedName>
</protein>
<dbReference type="PROSITE" id="PS00893">
    <property type="entry name" value="NUDIX_BOX"/>
    <property type="match status" value="1"/>
</dbReference>
<dbReference type="InterPro" id="IPR000086">
    <property type="entry name" value="NUDIX_hydrolase_dom"/>
</dbReference>
<evidence type="ECO:0000259" key="6">
    <source>
        <dbReference type="PROSITE" id="PS51462"/>
    </source>
</evidence>
<gene>
    <name evidence="7" type="ORF">A3C25_02175</name>
</gene>